<reference evidence="7 8" key="1">
    <citation type="submission" date="2024-09" db="EMBL/GenBank/DDBJ databases">
        <authorList>
            <person name="Sun Q."/>
            <person name="Mori K."/>
        </authorList>
    </citation>
    <scope>NUCLEOTIDE SEQUENCE [LARGE SCALE GENOMIC DNA]</scope>
    <source>
        <strain evidence="7 8">NCAIM B.02610</strain>
    </source>
</reference>
<comment type="subunit">
    <text evidence="5">Monomer. Associates with the 50S ribosomal subunit.</text>
</comment>
<dbReference type="NCBIfam" id="TIGR03156">
    <property type="entry name" value="GTP_HflX"/>
    <property type="match status" value="1"/>
</dbReference>
<dbReference type="InterPro" id="IPR016496">
    <property type="entry name" value="GTPase_HflX"/>
</dbReference>
<dbReference type="PANTHER" id="PTHR10229:SF0">
    <property type="entry name" value="GTP-BINDING PROTEIN 6-RELATED"/>
    <property type="match status" value="1"/>
</dbReference>
<comment type="caution">
    <text evidence="7">The sequence shown here is derived from an EMBL/GenBank/DDBJ whole genome shotgun (WGS) entry which is preliminary data.</text>
</comment>
<evidence type="ECO:0000259" key="6">
    <source>
        <dbReference type="PROSITE" id="PS51705"/>
    </source>
</evidence>
<dbReference type="Pfam" id="PF13167">
    <property type="entry name" value="GTP-bdg_N"/>
    <property type="match status" value="1"/>
</dbReference>
<dbReference type="InterPro" id="IPR032305">
    <property type="entry name" value="GTP-bd_M"/>
</dbReference>
<dbReference type="CDD" id="cd01878">
    <property type="entry name" value="HflX"/>
    <property type="match status" value="1"/>
</dbReference>
<dbReference type="PANTHER" id="PTHR10229">
    <property type="entry name" value="GTP-BINDING PROTEIN HFLX"/>
    <property type="match status" value="1"/>
</dbReference>
<organism evidence="7 8">
    <name type="scientific">Halalkalibacter kiskunsagensis</name>
    <dbReference type="NCBI Taxonomy" id="1548599"/>
    <lineage>
        <taxon>Bacteria</taxon>
        <taxon>Bacillati</taxon>
        <taxon>Bacillota</taxon>
        <taxon>Bacilli</taxon>
        <taxon>Bacillales</taxon>
        <taxon>Bacillaceae</taxon>
        <taxon>Halalkalibacter</taxon>
    </lineage>
</organism>
<dbReference type="PROSITE" id="PS51705">
    <property type="entry name" value="G_HFLX"/>
    <property type="match status" value="1"/>
</dbReference>
<dbReference type="EMBL" id="JBHLUX010000025">
    <property type="protein sequence ID" value="MFC0470816.1"/>
    <property type="molecule type" value="Genomic_DNA"/>
</dbReference>
<protein>
    <recommendedName>
        <fullName evidence="5">GTPase HflX</fullName>
    </recommendedName>
    <alternativeName>
        <fullName evidence="5">GTP-binding protein HflX</fullName>
    </alternativeName>
</protein>
<dbReference type="PIRSF" id="PIRSF006809">
    <property type="entry name" value="GTP-binding_hflX_prd"/>
    <property type="match status" value="1"/>
</dbReference>
<evidence type="ECO:0000313" key="8">
    <source>
        <dbReference type="Proteomes" id="UP001589838"/>
    </source>
</evidence>
<evidence type="ECO:0000256" key="5">
    <source>
        <dbReference type="HAMAP-Rule" id="MF_00900"/>
    </source>
</evidence>
<comment type="similarity">
    <text evidence="5">Belongs to the TRAFAC class OBG-HflX-like GTPase superfamily. HflX GTPase family.</text>
</comment>
<dbReference type="InterPro" id="IPR025121">
    <property type="entry name" value="GTPase_HflX_N"/>
</dbReference>
<comment type="function">
    <text evidence="5">GTPase that associates with the 50S ribosomal subunit and may have a role during protein synthesis or ribosome biogenesis.</text>
</comment>
<dbReference type="InterPro" id="IPR030394">
    <property type="entry name" value="G_HFLX_dom"/>
</dbReference>
<keyword evidence="2 5" id="KW-0547">Nucleotide-binding</keyword>
<feature type="domain" description="Hflx-type G" evidence="6">
    <location>
        <begin position="201"/>
        <end position="363"/>
    </location>
</feature>
<evidence type="ECO:0000313" key="7">
    <source>
        <dbReference type="EMBL" id="MFC0470816.1"/>
    </source>
</evidence>
<sequence length="430" mass="48930">MQEINHRETEDVILVGCQLDADDVAFERSMDELKSLVETAKGTVVGTLMQKRPKVEPSTYIGKGKVEELILLIEEMNVDTIVFNDELSPSQIRNVHTRTQRTVIDRTQLILDIFASRAQSREGKLQVEIAQLSYLLPRLAGQGLALSRQGGGIGSKGPGETQLETDRRHIRRRMDEIKHQLEAVVGHRQRYRERRKQNEAFQVAIVGYTNAGKSTILNRLADVDTLEENQLFATLDPTTRQFNLPSGMKVLLSDTVGFIQDLPTTLVAAFRSTLEELQEANLLLHVVDCSNPDYEQHEKTVKQLIKELGSESIPQLIVYNKSEQKVAEFFPTTDEDSIEISAFEQDDLNSLKHAMEEKLMEQMIEYHVLLKADEGALLSKCRKATLIQKQDWNEETEHHEIRGFVLPDTALGHELQIRSVIEPKRRKVEE</sequence>
<evidence type="ECO:0000256" key="4">
    <source>
        <dbReference type="ARBA" id="ARBA00023134"/>
    </source>
</evidence>
<evidence type="ECO:0000256" key="1">
    <source>
        <dbReference type="ARBA" id="ARBA00022723"/>
    </source>
</evidence>
<keyword evidence="1" id="KW-0479">Metal-binding</keyword>
<dbReference type="SUPFAM" id="SSF52540">
    <property type="entry name" value="P-loop containing nucleoside triphosphate hydrolases"/>
    <property type="match status" value="1"/>
</dbReference>
<dbReference type="Gene3D" id="3.40.50.11060">
    <property type="entry name" value="GTPase HflX, N-terminal domain"/>
    <property type="match status" value="1"/>
</dbReference>
<dbReference type="Proteomes" id="UP001589838">
    <property type="component" value="Unassembled WGS sequence"/>
</dbReference>
<comment type="subcellular location">
    <subcellularLocation>
        <location evidence="5">Cytoplasm</location>
    </subcellularLocation>
    <text evidence="5">May associate with membranes.</text>
</comment>
<dbReference type="Gene3D" id="6.10.250.2860">
    <property type="match status" value="1"/>
</dbReference>
<dbReference type="RefSeq" id="WP_335960364.1">
    <property type="nucleotide sequence ID" value="NZ_JAXBLX010000010.1"/>
</dbReference>
<dbReference type="InterPro" id="IPR006073">
    <property type="entry name" value="GTP-bd"/>
</dbReference>
<keyword evidence="4 5" id="KW-0342">GTP-binding</keyword>
<dbReference type="Pfam" id="PF16360">
    <property type="entry name" value="GTP-bdg_M"/>
    <property type="match status" value="1"/>
</dbReference>
<evidence type="ECO:0000256" key="2">
    <source>
        <dbReference type="ARBA" id="ARBA00022741"/>
    </source>
</evidence>
<evidence type="ECO:0000256" key="3">
    <source>
        <dbReference type="ARBA" id="ARBA00022842"/>
    </source>
</evidence>
<keyword evidence="3" id="KW-0460">Magnesium</keyword>
<dbReference type="InterPro" id="IPR027417">
    <property type="entry name" value="P-loop_NTPase"/>
</dbReference>
<dbReference type="PRINTS" id="PR00326">
    <property type="entry name" value="GTP1OBG"/>
</dbReference>
<accession>A0ABV6KBX9</accession>
<keyword evidence="8" id="KW-1185">Reference proteome</keyword>
<dbReference type="HAMAP" id="MF_00900">
    <property type="entry name" value="GTPase_HflX"/>
    <property type="match status" value="1"/>
</dbReference>
<dbReference type="InterPro" id="IPR042108">
    <property type="entry name" value="GTPase_HflX_N_sf"/>
</dbReference>
<name>A0ABV6KBX9_9BACI</name>
<dbReference type="Gene3D" id="3.40.50.300">
    <property type="entry name" value="P-loop containing nucleotide triphosphate hydrolases"/>
    <property type="match status" value="1"/>
</dbReference>
<gene>
    <name evidence="5 7" type="primary">hflX</name>
    <name evidence="7" type="ORF">ACFFHM_10000</name>
</gene>
<proteinExistence type="inferred from homology"/>
<dbReference type="Pfam" id="PF01926">
    <property type="entry name" value="MMR_HSR1"/>
    <property type="match status" value="1"/>
</dbReference>
<keyword evidence="5" id="KW-0963">Cytoplasm</keyword>